<feature type="region of interest" description="Disordered" evidence="1">
    <location>
        <begin position="246"/>
        <end position="271"/>
    </location>
</feature>
<evidence type="ECO:0000256" key="2">
    <source>
        <dbReference type="SAM" id="Phobius"/>
    </source>
</evidence>
<evidence type="ECO:0008006" key="4">
    <source>
        <dbReference type="Google" id="ProtNLM"/>
    </source>
</evidence>
<dbReference type="InterPro" id="IPR011990">
    <property type="entry name" value="TPR-like_helical_dom_sf"/>
</dbReference>
<dbReference type="SUPFAM" id="SSF48452">
    <property type="entry name" value="TPR-like"/>
    <property type="match status" value="1"/>
</dbReference>
<keyword evidence="2" id="KW-0472">Membrane</keyword>
<feature type="compositionally biased region" description="Basic and acidic residues" evidence="1">
    <location>
        <begin position="318"/>
        <end position="327"/>
    </location>
</feature>
<protein>
    <recommendedName>
        <fullName evidence="4">MalT-like TPR region domain-containing protein</fullName>
    </recommendedName>
</protein>
<feature type="compositionally biased region" description="Basic and acidic residues" evidence="1">
    <location>
        <begin position="100"/>
        <end position="120"/>
    </location>
</feature>
<feature type="region of interest" description="Disordered" evidence="1">
    <location>
        <begin position="318"/>
        <end position="368"/>
    </location>
</feature>
<evidence type="ECO:0000256" key="1">
    <source>
        <dbReference type="SAM" id="MobiDB-lite"/>
    </source>
</evidence>
<feature type="region of interest" description="Disordered" evidence="1">
    <location>
        <begin position="41"/>
        <end position="120"/>
    </location>
</feature>
<reference evidence="3" key="1">
    <citation type="submission" date="2014-11" db="EMBL/GenBank/DDBJ databases">
        <authorList>
            <person name="Otto D Thomas"/>
            <person name="Naeem Raeece"/>
        </authorList>
    </citation>
    <scope>NUCLEOTIDE SEQUENCE</scope>
</reference>
<proteinExistence type="predicted"/>
<feature type="compositionally biased region" description="Basic and acidic residues" evidence="1">
    <location>
        <begin position="41"/>
        <end position="52"/>
    </location>
</feature>
<keyword evidence="2" id="KW-0812">Transmembrane</keyword>
<dbReference type="EMBL" id="CDMZ01000547">
    <property type="protein sequence ID" value="CEM16566.1"/>
    <property type="molecule type" value="Genomic_DNA"/>
</dbReference>
<feature type="compositionally biased region" description="Basic and acidic residues" evidence="1">
    <location>
        <begin position="344"/>
        <end position="361"/>
    </location>
</feature>
<organism evidence="3">
    <name type="scientific">Chromera velia CCMP2878</name>
    <dbReference type="NCBI Taxonomy" id="1169474"/>
    <lineage>
        <taxon>Eukaryota</taxon>
        <taxon>Sar</taxon>
        <taxon>Alveolata</taxon>
        <taxon>Colpodellida</taxon>
        <taxon>Chromeraceae</taxon>
        <taxon>Chromera</taxon>
    </lineage>
</organism>
<evidence type="ECO:0000313" key="3">
    <source>
        <dbReference type="EMBL" id="CEM16566.1"/>
    </source>
</evidence>
<gene>
    <name evidence="3" type="ORF">Cvel_18219</name>
</gene>
<dbReference type="AlphaFoldDB" id="A0A0G4FR98"/>
<accession>A0A0G4FR98</accession>
<dbReference type="Gene3D" id="1.25.40.10">
    <property type="entry name" value="Tetratricopeptide repeat domain"/>
    <property type="match status" value="1"/>
</dbReference>
<sequence length="406" mass="44008">MALLNNITLCKDCGEPFEQVTAIWLASMAMDAVGASLHVEDEKGKGEGDRGVSAEGENGDGKGTKNTKSDSSSSSPASALQSTSDEKKEDAGGKKKKDKKKESDSSSSTAKEKKETVKQKVEKNVACHHMVNALLRAGCYKEALPLAERVFKGLTEDLKAPRSDLHTMTAAQTLGMCMGKMGRFAEAEELFVENIAIQRSDPDQGIDLGLVESLAWVMGAQKDQVKLEQAEQLLRSLIRSVELTDAEQKHLAGKEEKGEKEKKERAMGAREKRAAAERAFCALAENLTSQGRHGLAAGAWERSADLLLIRIQEQKKAQQQAEEKADADAPSSSSSSGTQKKKRGGVEAKNAKWAEMEDQVRQRRANAQKSKQRGAVSLVSSVLGGLLLLFLLCLIPGVVRKFARLQ</sequence>
<feature type="compositionally biased region" description="Low complexity" evidence="1">
    <location>
        <begin position="69"/>
        <end position="83"/>
    </location>
</feature>
<dbReference type="VEuPathDB" id="CryptoDB:Cvel_18219"/>
<feature type="transmembrane region" description="Helical" evidence="2">
    <location>
        <begin position="378"/>
        <end position="399"/>
    </location>
</feature>
<keyword evidence="2" id="KW-1133">Transmembrane helix</keyword>
<feature type="compositionally biased region" description="Basic and acidic residues" evidence="1">
    <location>
        <begin position="84"/>
        <end position="93"/>
    </location>
</feature>
<name>A0A0G4FR98_9ALVE</name>